<evidence type="ECO:0000313" key="3">
    <source>
        <dbReference type="Proteomes" id="UP000001054"/>
    </source>
</evidence>
<evidence type="ECO:0000313" key="2">
    <source>
        <dbReference type="EMBL" id="ACP27377.1"/>
    </source>
</evidence>
<dbReference type="Pfam" id="PF07433">
    <property type="entry name" value="DUF1513"/>
    <property type="match status" value="1"/>
</dbReference>
<dbReference type="SUPFAM" id="SSF50974">
    <property type="entry name" value="Nitrous oxide reductase, N-terminal domain"/>
    <property type="match status" value="1"/>
</dbReference>
<dbReference type="AlphaFoldDB" id="C3MCS9"/>
<feature type="region of interest" description="Disordered" evidence="1">
    <location>
        <begin position="1"/>
        <end position="22"/>
    </location>
</feature>
<name>C3MCS9_SINFN</name>
<reference evidence="2 3" key="1">
    <citation type="journal article" date="2009" name="Appl. Environ. Microbiol.">
        <title>Rhizobium sp. strain NGR234 possesses a remarkable number of secretion systems.</title>
        <authorList>
            <person name="Schmeisser C."/>
            <person name="Liesegang H."/>
            <person name="Krysciak D."/>
            <person name="Bakkou N."/>
            <person name="Le Quere A."/>
            <person name="Wollherr A."/>
            <person name="Heinemeyer I."/>
            <person name="Morgenstern B."/>
            <person name="Pommerening-Roeser A."/>
            <person name="Flores M."/>
            <person name="Palacios R."/>
            <person name="Brenner S."/>
            <person name="Gottschalk G."/>
            <person name="Schmitz R.A."/>
            <person name="Broughton W.J."/>
            <person name="Perret X."/>
            <person name="Strittmatter A.W."/>
            <person name="Streit W.R."/>
        </authorList>
    </citation>
    <scope>NUCLEOTIDE SEQUENCE [LARGE SCALE GENOMIC DNA]</scope>
    <source>
        <strain evidence="3">NBRC 101917 / NGR234</strain>
    </source>
</reference>
<dbReference type="Gene3D" id="2.130.10.10">
    <property type="entry name" value="YVTN repeat-like/Quinoprotein amine dehydrogenase"/>
    <property type="match status" value="1"/>
</dbReference>
<dbReference type="PATRIC" id="fig|394.7.peg.6508"/>
<dbReference type="OrthoDB" id="5624218at2"/>
<dbReference type="STRING" id="394.NGR_c36560"/>
<accession>C3MCS9</accession>
<organism evidence="2 3">
    <name type="scientific">Sinorhizobium fredii (strain NBRC 101917 / NGR234)</name>
    <dbReference type="NCBI Taxonomy" id="394"/>
    <lineage>
        <taxon>Bacteria</taxon>
        <taxon>Pseudomonadati</taxon>
        <taxon>Pseudomonadota</taxon>
        <taxon>Alphaproteobacteria</taxon>
        <taxon>Hyphomicrobiales</taxon>
        <taxon>Rhizobiaceae</taxon>
        <taxon>Sinorhizobium/Ensifer group</taxon>
        <taxon>Sinorhizobium</taxon>
    </lineage>
</organism>
<proteinExistence type="predicted"/>
<dbReference type="HOGENOM" id="CLU_047398_0_0_5"/>
<dbReference type="InterPro" id="IPR008311">
    <property type="entry name" value="UCP028101"/>
</dbReference>
<dbReference type="KEGG" id="rhi:NGR_c36560"/>
<sequence length="434" mass="45524">MWKKPLPSPSPQGGGAYDAAPGPLNLNGSAGSNVADGTSGCSGGKPLPLVGRGWGGVLPTGRIPPRPIRANRMSAKTLIDRRSFVKMAGAVWMATLGSRGAFALERTDAVFASAFMAPDGGYGIATLTEAGEIVERTVLPARAHGMAFSPATRRAVAFARRPGTYAMILATDGTAEPIVITAAEGRHFFGHGCFSADGRLLYATENDFSANRGMIGVYDGTRGFARIGEFPTYGIGPHDMTLAPEGGTLVIANGGIETHPDFGRTKLNLDRMEPSLTLVDTATGALIEKHGLPAELRQLSTRHVDIGADGRIWFACQYEGARDDLPPLVGHCAKGEKLTFVPLPESTTAALANYVGAIAVNRREGLVGLTSPKGNVAVTLDAKTGSVVKEERVADAAGVAAAKPGFAVSSYDGLFMSRRSPVAWDQHIIRLDKD</sequence>
<protein>
    <recommendedName>
        <fullName evidence="4">DUF1513 domain-containing protein</fullName>
    </recommendedName>
</protein>
<feature type="compositionally biased region" description="Pro residues" evidence="1">
    <location>
        <begin position="1"/>
        <end position="10"/>
    </location>
</feature>
<dbReference type="EMBL" id="CP001389">
    <property type="protein sequence ID" value="ACP27377.1"/>
    <property type="molecule type" value="Genomic_DNA"/>
</dbReference>
<dbReference type="InterPro" id="IPR015943">
    <property type="entry name" value="WD40/YVTN_repeat-like_dom_sf"/>
</dbReference>
<keyword evidence="3" id="KW-1185">Reference proteome</keyword>
<evidence type="ECO:0000256" key="1">
    <source>
        <dbReference type="SAM" id="MobiDB-lite"/>
    </source>
</evidence>
<dbReference type="Proteomes" id="UP000001054">
    <property type="component" value="Chromosome"/>
</dbReference>
<dbReference type="eggNOG" id="COG3490">
    <property type="taxonomic scope" value="Bacteria"/>
</dbReference>
<dbReference type="InterPro" id="IPR011045">
    <property type="entry name" value="N2O_reductase_N"/>
</dbReference>
<evidence type="ECO:0008006" key="4">
    <source>
        <dbReference type="Google" id="ProtNLM"/>
    </source>
</evidence>
<gene>
    <name evidence="2" type="ordered locus">NGR_c36560</name>
</gene>